<dbReference type="InterPro" id="IPR016187">
    <property type="entry name" value="CTDL_fold"/>
</dbReference>
<reference evidence="3" key="1">
    <citation type="submission" date="2025-08" db="UniProtKB">
        <authorList>
            <consortium name="Ensembl"/>
        </authorList>
    </citation>
    <scope>IDENTIFICATION</scope>
</reference>
<dbReference type="GeneTree" id="ENSGT00940000172892"/>
<evidence type="ECO:0000313" key="3">
    <source>
        <dbReference type="Ensembl" id="ENSSLUP00000020238.1"/>
    </source>
</evidence>
<dbReference type="GO" id="GO:0005886">
    <property type="term" value="C:plasma membrane"/>
    <property type="evidence" value="ECO:0007669"/>
    <property type="project" value="UniProtKB-SubCell"/>
</dbReference>
<protein>
    <recommendedName>
        <fullName evidence="2">C-type lectin domain-containing protein</fullName>
    </recommendedName>
</protein>
<dbReference type="PROSITE" id="PS50041">
    <property type="entry name" value="C_TYPE_LECTIN_2"/>
    <property type="match status" value="1"/>
</dbReference>
<keyword evidence="4" id="KW-1185">Reference proteome</keyword>
<dbReference type="Pfam" id="PF00059">
    <property type="entry name" value="Lectin_C"/>
    <property type="match status" value="1"/>
</dbReference>
<dbReference type="Gene3D" id="3.10.100.10">
    <property type="entry name" value="Mannose-Binding Protein A, subunit A"/>
    <property type="match status" value="1"/>
</dbReference>
<dbReference type="SUPFAM" id="SSF56436">
    <property type="entry name" value="C-type lectin-like"/>
    <property type="match status" value="1"/>
</dbReference>
<evidence type="ECO:0000313" key="4">
    <source>
        <dbReference type="Proteomes" id="UP000694568"/>
    </source>
</evidence>
<dbReference type="Proteomes" id="UP000694568">
    <property type="component" value="Unplaced"/>
</dbReference>
<dbReference type="InterPro" id="IPR001304">
    <property type="entry name" value="C-type_lectin-like"/>
</dbReference>
<accession>A0A8C9Y452</accession>
<dbReference type="InterPro" id="IPR050828">
    <property type="entry name" value="C-type_lectin/matrix_domain"/>
</dbReference>
<evidence type="ECO:0000259" key="2">
    <source>
        <dbReference type="PROSITE" id="PS50041"/>
    </source>
</evidence>
<sequence length="128" mass="14801">DISCPDGWTRFGCSCYFKSKEKKTWERGRADCKKSGADLVVINNEEKQKFVSALSKHGESWIGLWNIWTQGGYKWKLVDGSPLTKTFWASGLPTYDGYYAACCDQQGKWTQTTYYNKNKNWICEKKIL</sequence>
<dbReference type="Ensembl" id="ENSSLUT00000020887.1">
    <property type="protein sequence ID" value="ENSSLUP00000020238.1"/>
    <property type="gene ID" value="ENSSLUG00000009356.1"/>
</dbReference>
<evidence type="ECO:0000256" key="1">
    <source>
        <dbReference type="ARBA" id="ARBA00004401"/>
    </source>
</evidence>
<dbReference type="SMART" id="SM00034">
    <property type="entry name" value="CLECT"/>
    <property type="match status" value="1"/>
</dbReference>
<dbReference type="AlphaFoldDB" id="A0A8C9Y452"/>
<dbReference type="PANTHER" id="PTHR45710">
    <property type="entry name" value="C-TYPE LECTIN DOMAIN-CONTAINING PROTEIN 180"/>
    <property type="match status" value="1"/>
</dbReference>
<comment type="subcellular location">
    <subcellularLocation>
        <location evidence="1">Cell membrane</location>
        <topology evidence="1">Single-pass type II membrane protein</topology>
    </subcellularLocation>
</comment>
<dbReference type="PANTHER" id="PTHR45710:SF26">
    <property type="entry name" value="RH26557P"/>
    <property type="match status" value="1"/>
</dbReference>
<feature type="domain" description="C-type lectin" evidence="2">
    <location>
        <begin position="11"/>
        <end position="109"/>
    </location>
</feature>
<proteinExistence type="predicted"/>
<name>A0A8C9Y452_SANLU</name>
<reference evidence="3" key="2">
    <citation type="submission" date="2025-09" db="UniProtKB">
        <authorList>
            <consortium name="Ensembl"/>
        </authorList>
    </citation>
    <scope>IDENTIFICATION</scope>
</reference>
<organism evidence="3 4">
    <name type="scientific">Sander lucioperca</name>
    <name type="common">Pike-perch</name>
    <name type="synonym">Perca lucioperca</name>
    <dbReference type="NCBI Taxonomy" id="283035"/>
    <lineage>
        <taxon>Eukaryota</taxon>
        <taxon>Metazoa</taxon>
        <taxon>Chordata</taxon>
        <taxon>Craniata</taxon>
        <taxon>Vertebrata</taxon>
        <taxon>Euteleostomi</taxon>
        <taxon>Actinopterygii</taxon>
        <taxon>Neopterygii</taxon>
        <taxon>Teleostei</taxon>
        <taxon>Neoteleostei</taxon>
        <taxon>Acanthomorphata</taxon>
        <taxon>Eupercaria</taxon>
        <taxon>Perciformes</taxon>
        <taxon>Percoidei</taxon>
        <taxon>Percidae</taxon>
        <taxon>Luciopercinae</taxon>
        <taxon>Sander</taxon>
    </lineage>
</organism>
<dbReference type="InterPro" id="IPR016186">
    <property type="entry name" value="C-type_lectin-like/link_sf"/>
</dbReference>